<dbReference type="EMBL" id="BAABRU010000006">
    <property type="protein sequence ID" value="GAA5528201.1"/>
    <property type="molecule type" value="Genomic_DNA"/>
</dbReference>
<protein>
    <recommendedName>
        <fullName evidence="3">Swt1-like HEPN domain-containing protein</fullName>
    </recommendedName>
</protein>
<dbReference type="RefSeq" id="WP_345721813.1">
    <property type="nucleotide sequence ID" value="NZ_BAABRU010000006.1"/>
</dbReference>
<evidence type="ECO:0000313" key="1">
    <source>
        <dbReference type="EMBL" id="GAA5528201.1"/>
    </source>
</evidence>
<evidence type="ECO:0000313" key="2">
    <source>
        <dbReference type="Proteomes" id="UP001428290"/>
    </source>
</evidence>
<gene>
    <name evidence="1" type="ORF">Hgul01_01998</name>
</gene>
<evidence type="ECO:0008006" key="3">
    <source>
        <dbReference type="Google" id="ProtNLM"/>
    </source>
</evidence>
<dbReference type="Proteomes" id="UP001428290">
    <property type="component" value="Unassembled WGS sequence"/>
</dbReference>
<name>A0ABP9X087_9CHLR</name>
<sequence>MPITLDELTAQLQRRVARLLLQHDRATFHGRFREFYQASSLPPIALLQAYDLLTKVLVLADELFDDILARIHRQMSFQATREHLNEHSPIRGQIDWGRSLQQAWNQFPDQPPMSLQTTLRSRSFATPQNRLVVAGLQRYRQLIEQLLSETMLSDVPLTEFEQRDLSLLLERIQRELARPHLQELNRESELANLPELIAEVSAAATGSQNAYRDLVVWLQKLEQLHIQASGTTSAFSLGKAEQAGLLYQLWLALEILDLLKSKDCLIEPIVRVDRLQLHFKWHDHEYELIYDQAPTAQLAWSGAPSERPDYLIKRRNSLKVEYDGRTIWQEPSVILDAKCYLGDKASRTTNPIKRMLGDLQLIDAHHGALILPTIEGLQMVVKPDPERYHGVVFSDSQIQLFELAPMQPQSQLEQAITAILEYAIKHLPERPAIDCHGAWPDVDTWRPQQGQHPIPINQDLIFCPKPHIDPARVDLVSHVRDCLRNPKRCHIMQPQIQQLPPYVKRVLNVGQLQTAIAQLKQHLNQQVTVEATDGEADVARQQLLERVGELVDSYRAFIKPDIQSIEEKLHWVFRQYANRQQHAHGLPQTVWDMLVSGEFAWSEFSKHQVTDWAAVAVQYVRAVEHELKQRLYYGCGGDNYLKANGTKPLKEKNFTFGTVNYALEHCTNEVNWNIFVQRAMAFGHSEATFKTVVSDLMQLYKLRNEIAHSSSISRQQAEFVRTVTIGKPGEEGALLRFIKLIP</sequence>
<organism evidence="1 2">
    <name type="scientific">Herpetosiphon gulosus</name>
    <dbReference type="NCBI Taxonomy" id="1973496"/>
    <lineage>
        <taxon>Bacteria</taxon>
        <taxon>Bacillati</taxon>
        <taxon>Chloroflexota</taxon>
        <taxon>Chloroflexia</taxon>
        <taxon>Herpetosiphonales</taxon>
        <taxon>Herpetosiphonaceae</taxon>
        <taxon>Herpetosiphon</taxon>
    </lineage>
</organism>
<accession>A0ABP9X087</accession>
<keyword evidence="2" id="KW-1185">Reference proteome</keyword>
<comment type="caution">
    <text evidence="1">The sequence shown here is derived from an EMBL/GenBank/DDBJ whole genome shotgun (WGS) entry which is preliminary data.</text>
</comment>
<reference evidence="1 2" key="1">
    <citation type="submission" date="2024-02" db="EMBL/GenBank/DDBJ databases">
        <title>Herpetosiphon gulosus NBRC 112829.</title>
        <authorList>
            <person name="Ichikawa N."/>
            <person name="Katano-Makiyama Y."/>
            <person name="Hidaka K."/>
        </authorList>
    </citation>
    <scope>NUCLEOTIDE SEQUENCE [LARGE SCALE GENOMIC DNA]</scope>
    <source>
        <strain evidence="1 2">NBRC 112829</strain>
    </source>
</reference>
<proteinExistence type="predicted"/>